<organism evidence="2 3">
    <name type="scientific">Colwellia demingiae</name>
    <dbReference type="NCBI Taxonomy" id="89401"/>
    <lineage>
        <taxon>Bacteria</taxon>
        <taxon>Pseudomonadati</taxon>
        <taxon>Pseudomonadota</taxon>
        <taxon>Gammaproteobacteria</taxon>
        <taxon>Alteromonadales</taxon>
        <taxon>Colwelliaceae</taxon>
        <taxon>Colwellia</taxon>
    </lineage>
</organism>
<proteinExistence type="predicted"/>
<keyword evidence="1" id="KW-0472">Membrane</keyword>
<feature type="transmembrane region" description="Helical" evidence="1">
    <location>
        <begin position="137"/>
        <end position="160"/>
    </location>
</feature>
<evidence type="ECO:0000313" key="2">
    <source>
        <dbReference type="EMBL" id="TWX65943.1"/>
    </source>
</evidence>
<keyword evidence="3" id="KW-1185">Reference proteome</keyword>
<keyword evidence="1" id="KW-1133">Transmembrane helix</keyword>
<protein>
    <submittedName>
        <fullName evidence="2">Uncharacterized protein</fullName>
    </submittedName>
</protein>
<name>A0A5C6QB51_9GAMM</name>
<dbReference type="Proteomes" id="UP000321822">
    <property type="component" value="Unassembled WGS sequence"/>
</dbReference>
<comment type="caution">
    <text evidence="2">The sequence shown here is derived from an EMBL/GenBank/DDBJ whole genome shotgun (WGS) entry which is preliminary data.</text>
</comment>
<feature type="transmembrane region" description="Helical" evidence="1">
    <location>
        <begin position="176"/>
        <end position="197"/>
    </location>
</feature>
<reference evidence="2 3" key="1">
    <citation type="submission" date="2019-07" db="EMBL/GenBank/DDBJ databases">
        <title>Genomes of sea-ice associated Colwellia species.</title>
        <authorList>
            <person name="Bowman J.P."/>
        </authorList>
    </citation>
    <scope>NUCLEOTIDE SEQUENCE [LARGE SCALE GENOMIC DNA]</scope>
    <source>
        <strain evidence="2 3">ACAM 459</strain>
    </source>
</reference>
<feature type="transmembrane region" description="Helical" evidence="1">
    <location>
        <begin position="21"/>
        <end position="40"/>
    </location>
</feature>
<evidence type="ECO:0000256" key="1">
    <source>
        <dbReference type="SAM" id="Phobius"/>
    </source>
</evidence>
<gene>
    <name evidence="2" type="ORF">ESZ36_16705</name>
</gene>
<sequence length="216" mass="25091">MTDLIKKAKTGYKIIKFIKNSAFRFAAFICGYVAASFYTLESFQLIIAKANQIEGVDKVFNVQDIIIGKLTSVLAIFFFITSGAMYYFWKNQGEIDSINIVLKKIRFILKIPSSFLYMCWFFISGFSLYAYLNSGQVGVGIFTVGTILFAIPALMFSYWLKDDFFKPIEKDWQKFLYPWVIVIFTIATGTCFLYSPIDFFLDLPDWYNFIHLHFVK</sequence>
<dbReference type="RefSeq" id="WP_146789962.1">
    <property type="nucleotide sequence ID" value="NZ_VOLT01000009.1"/>
</dbReference>
<feature type="transmembrane region" description="Helical" evidence="1">
    <location>
        <begin position="66"/>
        <end position="89"/>
    </location>
</feature>
<keyword evidence="1" id="KW-0812">Transmembrane</keyword>
<accession>A0A5C6QB51</accession>
<dbReference type="AlphaFoldDB" id="A0A5C6QB51"/>
<dbReference type="EMBL" id="VOLT01000009">
    <property type="protein sequence ID" value="TWX65943.1"/>
    <property type="molecule type" value="Genomic_DNA"/>
</dbReference>
<feature type="transmembrane region" description="Helical" evidence="1">
    <location>
        <begin position="109"/>
        <end position="131"/>
    </location>
</feature>
<evidence type="ECO:0000313" key="3">
    <source>
        <dbReference type="Proteomes" id="UP000321822"/>
    </source>
</evidence>